<dbReference type="GO" id="GO:0016301">
    <property type="term" value="F:kinase activity"/>
    <property type="evidence" value="ECO:0007669"/>
    <property type="project" value="UniProtKB-KW"/>
</dbReference>
<keyword evidence="3" id="KW-1185">Reference proteome</keyword>
<evidence type="ECO:0000313" key="3">
    <source>
        <dbReference type="Proteomes" id="UP001596956"/>
    </source>
</evidence>
<accession>A0ABW3BGG6</accession>
<protein>
    <submittedName>
        <fullName evidence="2">Histidine kinase</fullName>
    </submittedName>
</protein>
<gene>
    <name evidence="2" type="ORF">ACFQZU_14080</name>
</gene>
<comment type="caution">
    <text evidence="2">The sequence shown here is derived from an EMBL/GenBank/DDBJ whole genome shotgun (WGS) entry which is preliminary data.</text>
</comment>
<dbReference type="InterPro" id="IPR013321">
    <property type="entry name" value="Arc_rbn_hlx_hlx"/>
</dbReference>
<dbReference type="Proteomes" id="UP001596956">
    <property type="component" value="Unassembled WGS sequence"/>
</dbReference>
<feature type="region of interest" description="Disordered" evidence="1">
    <location>
        <begin position="79"/>
        <end position="124"/>
    </location>
</feature>
<sequence length="187" mass="19799">MDLMPYVETLRRQLVVAAEAGGEDTRAIAERLTAALEPAARLMLMDALSDAADEITRDFAPGSVEVRLRGGQTDFIVTSPPAGESFEDAGEDGFAMTQGGPVDAASKTRPSAGGPVPPEAEDGGTARITLRLPDHLKPQVEDTARREGLSVNAWLVRAVAGELDTGVRRAGRSASRQVGRGYTGWVR</sequence>
<keyword evidence="2" id="KW-0418">Kinase</keyword>
<organism evidence="2 3">
    <name type="scientific">Streptomonospora algeriensis</name>
    <dbReference type="NCBI Taxonomy" id="995084"/>
    <lineage>
        <taxon>Bacteria</taxon>
        <taxon>Bacillati</taxon>
        <taxon>Actinomycetota</taxon>
        <taxon>Actinomycetes</taxon>
        <taxon>Streptosporangiales</taxon>
        <taxon>Nocardiopsidaceae</taxon>
        <taxon>Streptomonospora</taxon>
    </lineage>
</organism>
<dbReference type="InterPro" id="IPR010985">
    <property type="entry name" value="Ribbon_hlx_hlx"/>
</dbReference>
<keyword evidence="2" id="KW-0808">Transferase</keyword>
<proteinExistence type="predicted"/>
<dbReference type="SUPFAM" id="SSF47598">
    <property type="entry name" value="Ribbon-helix-helix"/>
    <property type="match status" value="1"/>
</dbReference>
<dbReference type="EMBL" id="JBHTHR010000472">
    <property type="protein sequence ID" value="MFD0802436.1"/>
    <property type="molecule type" value="Genomic_DNA"/>
</dbReference>
<dbReference type="Gene3D" id="1.10.1220.10">
    <property type="entry name" value="Met repressor-like"/>
    <property type="match status" value="1"/>
</dbReference>
<reference evidence="3" key="1">
    <citation type="journal article" date="2019" name="Int. J. Syst. Evol. Microbiol.">
        <title>The Global Catalogue of Microorganisms (GCM) 10K type strain sequencing project: providing services to taxonomists for standard genome sequencing and annotation.</title>
        <authorList>
            <consortium name="The Broad Institute Genomics Platform"/>
            <consortium name="The Broad Institute Genome Sequencing Center for Infectious Disease"/>
            <person name="Wu L."/>
            <person name="Ma J."/>
        </authorList>
    </citation>
    <scope>NUCLEOTIDE SEQUENCE [LARGE SCALE GENOMIC DNA]</scope>
    <source>
        <strain evidence="3">CCUG 63369</strain>
    </source>
</reference>
<evidence type="ECO:0000313" key="2">
    <source>
        <dbReference type="EMBL" id="MFD0802436.1"/>
    </source>
</evidence>
<evidence type="ECO:0000256" key="1">
    <source>
        <dbReference type="SAM" id="MobiDB-lite"/>
    </source>
</evidence>
<name>A0ABW3BGG6_9ACTN</name>